<evidence type="ECO:0000256" key="14">
    <source>
        <dbReference type="ARBA" id="ARBA00023180"/>
    </source>
</evidence>
<evidence type="ECO:0000256" key="1">
    <source>
        <dbReference type="ARBA" id="ARBA00001936"/>
    </source>
</evidence>
<dbReference type="GO" id="GO:0000139">
    <property type="term" value="C:Golgi membrane"/>
    <property type="evidence" value="ECO:0007669"/>
    <property type="project" value="UniProtKB-SubCell"/>
</dbReference>
<organism evidence="21 22">
    <name type="scientific">Meganyctiphanes norvegica</name>
    <name type="common">Northern krill</name>
    <name type="synonym">Thysanopoda norvegica</name>
    <dbReference type="NCBI Taxonomy" id="48144"/>
    <lineage>
        <taxon>Eukaryota</taxon>
        <taxon>Metazoa</taxon>
        <taxon>Ecdysozoa</taxon>
        <taxon>Arthropoda</taxon>
        <taxon>Crustacea</taxon>
        <taxon>Multicrustacea</taxon>
        <taxon>Malacostraca</taxon>
        <taxon>Eumalacostraca</taxon>
        <taxon>Eucarida</taxon>
        <taxon>Euphausiacea</taxon>
        <taxon>Euphausiidae</taxon>
        <taxon>Meganyctiphanes</taxon>
    </lineage>
</organism>
<keyword evidence="15" id="KW-0464">Manganese</keyword>
<comment type="catalytic activity">
    <reaction evidence="20">
        <text>3-O-[beta-D-Xyl-(1-&gt;4)-Rib-ol-P-Rib-ol-P-3-beta-D-GalNAc-(1-&gt;3)-beta-D-GlcNAc-(1-&gt;4)-(O-6-P-alpha-D-Man)]-Thr-[protein] + UDP-alpha-D-glucuronate = 3-O-[beta-D-GlcA-(1-&gt;3)-beta-D-Xyl-(1-&gt;4)-Rib-ol-P-Rib-ol-P-3-beta-D-GalNAc-(1-&gt;3)-beta-D-GlcNAc-(1-&gt;4)-(O-6-P-alpha-D-Man)]-Thr-[protein] + UDP + H(+)</text>
        <dbReference type="Rhea" id="RHEA:46860"/>
        <dbReference type="Rhea" id="RHEA-COMP:15023"/>
        <dbReference type="Rhea" id="RHEA-COMP:17482"/>
        <dbReference type="ChEBI" id="CHEBI:15378"/>
        <dbReference type="ChEBI" id="CHEBI:58052"/>
        <dbReference type="ChEBI" id="CHEBI:58223"/>
        <dbReference type="ChEBI" id="CHEBI:142405"/>
        <dbReference type="ChEBI" id="CHEBI:177336"/>
    </reaction>
</comment>
<comment type="pathway">
    <text evidence="3">Protein modification; protein glycosylation.</text>
</comment>
<comment type="subcellular location">
    <subcellularLocation>
        <location evidence="2">Golgi apparatus membrane</location>
        <topology evidence="2">Single-pass type II membrane protein</topology>
    </subcellularLocation>
</comment>
<gene>
    <name evidence="21" type="ORF">MNOR_LOCUS26235</name>
</gene>
<evidence type="ECO:0000256" key="17">
    <source>
        <dbReference type="ARBA" id="ARBA00032175"/>
    </source>
</evidence>
<keyword evidence="12" id="KW-0333">Golgi apparatus</keyword>
<evidence type="ECO:0000256" key="7">
    <source>
        <dbReference type="ARBA" id="ARBA00022679"/>
    </source>
</evidence>
<evidence type="ECO:0000256" key="15">
    <source>
        <dbReference type="ARBA" id="ARBA00023211"/>
    </source>
</evidence>
<protein>
    <recommendedName>
        <fullName evidence="5">Beta-1,4-glucuronyltransferase 1</fullName>
    </recommendedName>
    <alternativeName>
        <fullName evidence="16">I-beta-1,3-N-acetylglucosaminyltransferase</fullName>
    </alternativeName>
    <alternativeName>
        <fullName evidence="19">N-acetyllactosaminide beta-1,3-N-acetylglucosaminyltransferase</fullName>
    </alternativeName>
    <alternativeName>
        <fullName evidence="17">Poly-N-acetyllactosamine extension enzyme</fullName>
    </alternativeName>
    <alternativeName>
        <fullName evidence="18">UDP-GlcNAc:betaGal beta-1,3-N-acetylglucosaminyltransferase 1</fullName>
    </alternativeName>
</protein>
<dbReference type="GO" id="GO:0035269">
    <property type="term" value="P:protein O-linked glycosylation via mannose"/>
    <property type="evidence" value="ECO:0007669"/>
    <property type="project" value="TreeGrafter"/>
</dbReference>
<comment type="caution">
    <text evidence="21">The sequence shown here is derived from an EMBL/GenBank/DDBJ whole genome shotgun (WGS) entry which is preliminary data.</text>
</comment>
<evidence type="ECO:0000256" key="8">
    <source>
        <dbReference type="ARBA" id="ARBA00022692"/>
    </source>
</evidence>
<evidence type="ECO:0000256" key="9">
    <source>
        <dbReference type="ARBA" id="ARBA00022723"/>
    </source>
</evidence>
<keyword evidence="14" id="KW-0325">Glycoprotein</keyword>
<name>A0AAV2RN73_MEGNR</name>
<dbReference type="EMBL" id="CAXKWB010025922">
    <property type="protein sequence ID" value="CAL4129045.1"/>
    <property type="molecule type" value="Genomic_DNA"/>
</dbReference>
<evidence type="ECO:0000256" key="13">
    <source>
        <dbReference type="ARBA" id="ARBA00023136"/>
    </source>
</evidence>
<evidence type="ECO:0000313" key="22">
    <source>
        <dbReference type="Proteomes" id="UP001497623"/>
    </source>
</evidence>
<keyword evidence="8" id="KW-0812">Transmembrane</keyword>
<dbReference type="Pfam" id="PF13896">
    <property type="entry name" value="Glyco_transf_49"/>
    <property type="match status" value="1"/>
</dbReference>
<dbReference type="AlphaFoldDB" id="A0AAV2RN73"/>
<keyword evidence="6" id="KW-0328">Glycosyltransferase</keyword>
<evidence type="ECO:0000313" key="21">
    <source>
        <dbReference type="EMBL" id="CAL4129045.1"/>
    </source>
</evidence>
<keyword evidence="9" id="KW-0479">Metal-binding</keyword>
<comment type="cofactor">
    <cofactor evidence="1">
        <name>Mn(2+)</name>
        <dbReference type="ChEBI" id="CHEBI:29035"/>
    </cofactor>
</comment>
<keyword evidence="13" id="KW-0472">Membrane</keyword>
<evidence type="ECO:0000256" key="4">
    <source>
        <dbReference type="ARBA" id="ARBA00008539"/>
    </source>
</evidence>
<evidence type="ECO:0000256" key="18">
    <source>
        <dbReference type="ARBA" id="ARBA00032181"/>
    </source>
</evidence>
<evidence type="ECO:0000256" key="16">
    <source>
        <dbReference type="ARBA" id="ARBA00030723"/>
    </source>
</evidence>
<dbReference type="InterPro" id="IPR043189">
    <property type="entry name" value="B4GAT1"/>
</dbReference>
<proteinExistence type="inferred from homology"/>
<comment type="similarity">
    <text evidence="4">Belongs to the glycosyltransferase 49 family.</text>
</comment>
<dbReference type="PANTHER" id="PTHR46420">
    <property type="entry name" value="BETA-1,4-GLUCURONYLTRANSFERASE 1"/>
    <property type="match status" value="1"/>
</dbReference>
<dbReference type="Proteomes" id="UP001497623">
    <property type="component" value="Unassembled WGS sequence"/>
</dbReference>
<evidence type="ECO:0000256" key="6">
    <source>
        <dbReference type="ARBA" id="ARBA00022676"/>
    </source>
</evidence>
<evidence type="ECO:0000256" key="20">
    <source>
        <dbReference type="ARBA" id="ARBA00047852"/>
    </source>
</evidence>
<keyword evidence="7" id="KW-0808">Transferase</keyword>
<evidence type="ECO:0000256" key="2">
    <source>
        <dbReference type="ARBA" id="ARBA00004323"/>
    </source>
</evidence>
<dbReference type="GO" id="GO:0015020">
    <property type="term" value="F:glucuronosyltransferase activity"/>
    <property type="evidence" value="ECO:0007669"/>
    <property type="project" value="InterPro"/>
</dbReference>
<sequence>MVVLVMRRVRLPAIGLLLGFVLLLLLYLSKNDQPISHNPEYEHDTHIIKSNEYEIGFINITSESHNIVDTFKSEDGTYITSSEAYETELTNNPSLPSTSDKTYKYDRTSYDDGWTKFTDESYDSLDSSKFLWDNSRKYLWRGFVKTGSAWKEVSSEWRVCLATQASVEHLFWLAHHAQVWKGPISVSVYAPDNDYTVAVHMIEYLQQCFTQVRELVSFHFLYPPNAPPNLIDIQYNVNLFTCEDSENFNRFLVDNLRDKEFKDFLTDTLYPQNLLRNIARQGCPSEYAITSDMDMLAVEGMSQDLNTFLMKSEIQTCVKCAYVVPVYEIVKNVTRNPRNKAQLLQLVKNDYARQFHVKVFKPNQENSDLKKWESLDPNLSLDVAYNISQYRNQWEPIYVAKANIPPFNERFVGYGFTRNTQVYEMELNGYKWKMLTNAFLCHRGFQTTGSYSSQRRSQISKNREQFLIYRREMLIRYNKSVEAYPLYPTPKNKSLPINYKAKKKQKVTKTIGSIKPINHKNTISKSTKDESKVFVNFVPI</sequence>
<keyword evidence="22" id="KW-1185">Reference proteome</keyword>
<dbReference type="PANTHER" id="PTHR46420:SF1">
    <property type="entry name" value="BETA-1,4-GLUCURONYLTRANSFERASE 1"/>
    <property type="match status" value="1"/>
</dbReference>
<evidence type="ECO:0000256" key="3">
    <source>
        <dbReference type="ARBA" id="ARBA00004922"/>
    </source>
</evidence>
<dbReference type="GO" id="GO:0046872">
    <property type="term" value="F:metal ion binding"/>
    <property type="evidence" value="ECO:0007669"/>
    <property type="project" value="UniProtKB-KW"/>
</dbReference>
<reference evidence="21 22" key="1">
    <citation type="submission" date="2024-05" db="EMBL/GenBank/DDBJ databases">
        <authorList>
            <person name="Wallberg A."/>
        </authorList>
    </citation>
    <scope>NUCLEOTIDE SEQUENCE [LARGE SCALE GENOMIC DNA]</scope>
</reference>
<evidence type="ECO:0000256" key="11">
    <source>
        <dbReference type="ARBA" id="ARBA00022989"/>
    </source>
</evidence>
<evidence type="ECO:0000256" key="5">
    <source>
        <dbReference type="ARBA" id="ARBA00017962"/>
    </source>
</evidence>
<evidence type="ECO:0000256" key="10">
    <source>
        <dbReference type="ARBA" id="ARBA00022968"/>
    </source>
</evidence>
<accession>A0AAV2RN73</accession>
<evidence type="ECO:0000256" key="19">
    <source>
        <dbReference type="ARBA" id="ARBA00033291"/>
    </source>
</evidence>
<keyword evidence="10" id="KW-0735">Signal-anchor</keyword>
<keyword evidence="11" id="KW-1133">Transmembrane helix</keyword>
<evidence type="ECO:0000256" key="12">
    <source>
        <dbReference type="ARBA" id="ARBA00023034"/>
    </source>
</evidence>